<accession>A0A7X2LCV0</accession>
<dbReference type="Proteomes" id="UP000441032">
    <property type="component" value="Unassembled WGS sequence"/>
</dbReference>
<dbReference type="InterPro" id="IPR041377">
    <property type="entry name" value="P2_N"/>
</dbReference>
<name>A0A7X2LCV0_RALPI</name>
<dbReference type="AlphaFoldDB" id="A0A7X2LCV0"/>
<dbReference type="Pfam" id="PF18628">
    <property type="entry name" value="P2_N"/>
    <property type="match status" value="1"/>
</dbReference>
<dbReference type="RefSeq" id="WP_154208483.1">
    <property type="nucleotide sequence ID" value="NZ_WJYN01000010.1"/>
</dbReference>
<evidence type="ECO:0000259" key="2">
    <source>
        <dbReference type="Pfam" id="PF25513"/>
    </source>
</evidence>
<feature type="domain" description="Viral coat protein P2 C-terminal" evidence="2">
    <location>
        <begin position="247"/>
        <end position="323"/>
    </location>
</feature>
<evidence type="ECO:0008006" key="5">
    <source>
        <dbReference type="Google" id="ProtNLM"/>
    </source>
</evidence>
<evidence type="ECO:0000259" key="1">
    <source>
        <dbReference type="Pfam" id="PF18628"/>
    </source>
</evidence>
<proteinExistence type="predicted"/>
<dbReference type="InterPro" id="IPR057915">
    <property type="entry name" value="P2_C"/>
</dbReference>
<gene>
    <name evidence="3" type="ORF">GJQ57_21035</name>
</gene>
<comment type="caution">
    <text evidence="3">The sequence shown here is derived from an EMBL/GenBank/DDBJ whole genome shotgun (WGS) entry which is preliminary data.</text>
</comment>
<dbReference type="EMBL" id="WJYN01000010">
    <property type="protein sequence ID" value="MRT01136.1"/>
    <property type="molecule type" value="Genomic_DNA"/>
</dbReference>
<dbReference type="Gene3D" id="2.60.120.730">
    <property type="match status" value="2"/>
</dbReference>
<evidence type="ECO:0000313" key="3">
    <source>
        <dbReference type="EMBL" id="MRT01136.1"/>
    </source>
</evidence>
<dbReference type="InterPro" id="IPR053751">
    <property type="entry name" value="Viral_Major_Capsid_sf"/>
</dbReference>
<organism evidence="3 4">
    <name type="scientific">Ralstonia pickettii</name>
    <name type="common">Burkholderia pickettii</name>
    <dbReference type="NCBI Taxonomy" id="329"/>
    <lineage>
        <taxon>Bacteria</taxon>
        <taxon>Pseudomonadati</taxon>
        <taxon>Pseudomonadota</taxon>
        <taxon>Betaproteobacteria</taxon>
        <taxon>Burkholderiales</taxon>
        <taxon>Burkholderiaceae</taxon>
        <taxon>Ralstonia</taxon>
    </lineage>
</organism>
<reference evidence="3 4" key="1">
    <citation type="submission" date="2019-11" db="EMBL/GenBank/DDBJ databases">
        <title>Phenotypic characterization of an OXA-22 and OXA-60 co-producing Ralstonia pickettii clinical strain.</title>
        <authorList>
            <person name="He F."/>
        </authorList>
    </citation>
    <scope>NUCLEOTIDE SEQUENCE [LARGE SCALE GENOMIC DNA]</scope>
    <source>
        <strain evidence="3 4">PSLESD1</strain>
    </source>
</reference>
<feature type="domain" description="Viral coat protein P2 N-terminal" evidence="1">
    <location>
        <begin position="6"/>
        <end position="129"/>
    </location>
</feature>
<evidence type="ECO:0000313" key="4">
    <source>
        <dbReference type="Proteomes" id="UP000441032"/>
    </source>
</evidence>
<dbReference type="Pfam" id="PF25513">
    <property type="entry name" value="P2_C"/>
    <property type="match status" value="1"/>
</dbReference>
<protein>
    <recommendedName>
        <fullName evidence="5">Viral coat protein P2 N-terminal domain-containing protein</fullName>
    </recommendedName>
</protein>
<sequence>MRIERVIDFQNIVAGQVAVMKPALGPTYEAFYIQLSGGLLITHMDRIVLKIDGKPVYETTGADLLAHNLYEGISNATNQIVLDFTMRGAKSAGTPKGPTSQAAEILLTCLPSNLFQMLTLEFTINASAPGGIGAIARAQVSEPSGNPYILKQQKAAYAFPAAGDQYMPLPTGNNGALVKDIFLMQSNAGATWATSTAYAVGALVNANGNLYKATVAGTSASTGTGPTGTGGAITDGTVTWAYQSPASGAISAIELRNNGVIITEATPADLALVQSQYLRVQQANMTVLDYFLQGLRAKLLNTVAGKNTYLKLTTSGGPVNLTVYNRIVDPVNRK</sequence>